<dbReference type="NCBIfam" id="TIGR00135">
    <property type="entry name" value="gatC"/>
    <property type="match status" value="1"/>
</dbReference>
<comment type="catalytic activity">
    <reaction evidence="1">
        <text>L-glutamyl-tRNA(Gln) + L-glutamine + ATP + H2O = L-glutaminyl-tRNA(Gln) + L-glutamate + ADP + phosphate + H(+)</text>
        <dbReference type="Rhea" id="RHEA:17521"/>
        <dbReference type="Rhea" id="RHEA-COMP:9681"/>
        <dbReference type="Rhea" id="RHEA-COMP:9684"/>
        <dbReference type="ChEBI" id="CHEBI:15377"/>
        <dbReference type="ChEBI" id="CHEBI:15378"/>
        <dbReference type="ChEBI" id="CHEBI:29985"/>
        <dbReference type="ChEBI" id="CHEBI:30616"/>
        <dbReference type="ChEBI" id="CHEBI:43474"/>
        <dbReference type="ChEBI" id="CHEBI:58359"/>
        <dbReference type="ChEBI" id="CHEBI:78520"/>
        <dbReference type="ChEBI" id="CHEBI:78521"/>
        <dbReference type="ChEBI" id="CHEBI:456216"/>
    </reaction>
</comment>
<sequence length="95" mass="10426">MSLDQKTVEHVAHLARLALSPEDLAARTVQLERILDVIAEMQAIHTEGVTPMAHPLDLSQPLRPDVVGNADERDKLMQNAPSQAAGLFRVPKVIE</sequence>
<dbReference type="PANTHER" id="PTHR15004">
    <property type="entry name" value="GLUTAMYL-TRNA(GLN) AMIDOTRANSFERASE SUBUNIT C, MITOCHONDRIAL"/>
    <property type="match status" value="1"/>
</dbReference>
<evidence type="ECO:0000256" key="1">
    <source>
        <dbReference type="HAMAP-Rule" id="MF_00122"/>
    </source>
</evidence>
<keyword evidence="1" id="KW-0648">Protein biosynthesis</keyword>
<name>A0ABU9DD34_9PROT</name>
<organism evidence="2 3">
    <name type="scientific">Thermithiobacillus plumbiphilus</name>
    <dbReference type="NCBI Taxonomy" id="1729899"/>
    <lineage>
        <taxon>Bacteria</taxon>
        <taxon>Pseudomonadati</taxon>
        <taxon>Pseudomonadota</taxon>
        <taxon>Acidithiobacillia</taxon>
        <taxon>Acidithiobacillales</taxon>
        <taxon>Thermithiobacillaceae</taxon>
        <taxon>Thermithiobacillus</taxon>
    </lineage>
</organism>
<protein>
    <recommendedName>
        <fullName evidence="1">Aspartyl/glutamyl-tRNA(Asn/Gln) amidotransferase subunit C</fullName>
        <shortName evidence="1">Asp/Glu-ADT subunit C</shortName>
        <ecNumber evidence="1">6.3.5.-</ecNumber>
    </recommendedName>
</protein>
<dbReference type="Proteomes" id="UP001446205">
    <property type="component" value="Unassembled WGS sequence"/>
</dbReference>
<comment type="catalytic activity">
    <reaction evidence="1">
        <text>L-aspartyl-tRNA(Asn) + L-glutamine + ATP + H2O = L-asparaginyl-tRNA(Asn) + L-glutamate + ADP + phosphate + 2 H(+)</text>
        <dbReference type="Rhea" id="RHEA:14513"/>
        <dbReference type="Rhea" id="RHEA-COMP:9674"/>
        <dbReference type="Rhea" id="RHEA-COMP:9677"/>
        <dbReference type="ChEBI" id="CHEBI:15377"/>
        <dbReference type="ChEBI" id="CHEBI:15378"/>
        <dbReference type="ChEBI" id="CHEBI:29985"/>
        <dbReference type="ChEBI" id="CHEBI:30616"/>
        <dbReference type="ChEBI" id="CHEBI:43474"/>
        <dbReference type="ChEBI" id="CHEBI:58359"/>
        <dbReference type="ChEBI" id="CHEBI:78515"/>
        <dbReference type="ChEBI" id="CHEBI:78516"/>
        <dbReference type="ChEBI" id="CHEBI:456216"/>
    </reaction>
</comment>
<accession>A0ABU9DD34</accession>
<keyword evidence="1" id="KW-0547">Nucleotide-binding</keyword>
<dbReference type="PANTHER" id="PTHR15004:SF0">
    <property type="entry name" value="GLUTAMYL-TRNA(GLN) AMIDOTRANSFERASE SUBUNIT C, MITOCHONDRIAL"/>
    <property type="match status" value="1"/>
</dbReference>
<comment type="similarity">
    <text evidence="1">Belongs to the GatC family.</text>
</comment>
<dbReference type="RefSeq" id="WP_341371912.1">
    <property type="nucleotide sequence ID" value="NZ_JBBPCO010000017.1"/>
</dbReference>
<keyword evidence="3" id="KW-1185">Reference proteome</keyword>
<comment type="caution">
    <text evidence="2">The sequence shown here is derived from an EMBL/GenBank/DDBJ whole genome shotgun (WGS) entry which is preliminary data.</text>
</comment>
<gene>
    <name evidence="1 2" type="primary">gatC</name>
    <name evidence="2" type="ORF">WOB96_13945</name>
</gene>
<dbReference type="Pfam" id="PF02686">
    <property type="entry name" value="GatC"/>
    <property type="match status" value="1"/>
</dbReference>
<proteinExistence type="inferred from homology"/>
<dbReference type="InterPro" id="IPR003837">
    <property type="entry name" value="GatC"/>
</dbReference>
<evidence type="ECO:0000313" key="2">
    <source>
        <dbReference type="EMBL" id="MEK8090856.1"/>
    </source>
</evidence>
<comment type="subunit">
    <text evidence="1">Heterotrimer of A, B and C subunits.</text>
</comment>
<dbReference type="InterPro" id="IPR036113">
    <property type="entry name" value="Asp/Glu-ADT_sf_sub_c"/>
</dbReference>
<reference evidence="2 3" key="1">
    <citation type="submission" date="2024-04" db="EMBL/GenBank/DDBJ databases">
        <authorList>
            <person name="Abashina T."/>
            <person name="Shaikin A."/>
        </authorList>
    </citation>
    <scope>NUCLEOTIDE SEQUENCE [LARGE SCALE GENOMIC DNA]</scope>
    <source>
        <strain evidence="2 3">AAFK</strain>
    </source>
</reference>
<dbReference type="EC" id="6.3.5.-" evidence="1"/>
<dbReference type="SUPFAM" id="SSF141000">
    <property type="entry name" value="Glu-tRNAGln amidotransferase C subunit"/>
    <property type="match status" value="1"/>
</dbReference>
<comment type="function">
    <text evidence="1">Allows the formation of correctly charged Asn-tRNA(Asn) or Gln-tRNA(Gln) through the transamidation of misacylated Asp-tRNA(Asn) or Glu-tRNA(Gln) in organisms which lack either or both of asparaginyl-tRNA or glutaminyl-tRNA synthetases. The reaction takes place in the presence of glutamine and ATP through an activated phospho-Asp-tRNA(Asn) or phospho-Glu-tRNA(Gln).</text>
</comment>
<evidence type="ECO:0000313" key="3">
    <source>
        <dbReference type="Proteomes" id="UP001446205"/>
    </source>
</evidence>
<dbReference type="HAMAP" id="MF_00122">
    <property type="entry name" value="GatC"/>
    <property type="match status" value="1"/>
</dbReference>
<dbReference type="Gene3D" id="1.10.20.60">
    <property type="entry name" value="Glu-tRNAGln amidotransferase C subunit, N-terminal domain"/>
    <property type="match status" value="1"/>
</dbReference>
<dbReference type="EMBL" id="JBBPCO010000017">
    <property type="protein sequence ID" value="MEK8090856.1"/>
    <property type="molecule type" value="Genomic_DNA"/>
</dbReference>
<keyword evidence="1" id="KW-0067">ATP-binding</keyword>
<keyword evidence="1" id="KW-0436">Ligase</keyword>